<feature type="region of interest" description="Disordered" evidence="1">
    <location>
        <begin position="331"/>
        <end position="351"/>
    </location>
</feature>
<evidence type="ECO:0008006" key="5">
    <source>
        <dbReference type="Google" id="ProtNLM"/>
    </source>
</evidence>
<evidence type="ECO:0000256" key="2">
    <source>
        <dbReference type="SAM" id="Phobius"/>
    </source>
</evidence>
<feature type="transmembrane region" description="Helical" evidence="2">
    <location>
        <begin position="12"/>
        <end position="32"/>
    </location>
</feature>
<reference evidence="4" key="1">
    <citation type="submission" date="2017-09" db="EMBL/GenBank/DDBJ databases">
        <title>Depth-based differentiation of microbial function through sediment-hosted aquifers and enrichment of novel symbionts in the deep terrestrial subsurface.</title>
        <authorList>
            <person name="Probst A.J."/>
            <person name="Ladd B."/>
            <person name="Jarett J.K."/>
            <person name="Geller-Mcgrath D.E."/>
            <person name="Sieber C.M.K."/>
            <person name="Emerson J.B."/>
            <person name="Anantharaman K."/>
            <person name="Thomas B.C."/>
            <person name="Malmstrom R."/>
            <person name="Stieglmeier M."/>
            <person name="Klingl A."/>
            <person name="Woyke T."/>
            <person name="Ryan C.M."/>
            <person name="Banfield J.F."/>
        </authorList>
    </citation>
    <scope>NUCLEOTIDE SEQUENCE [LARGE SCALE GENOMIC DNA]</scope>
</reference>
<keyword evidence="2" id="KW-1133">Transmembrane helix</keyword>
<dbReference type="SUPFAM" id="SSF49899">
    <property type="entry name" value="Concanavalin A-like lectins/glucanases"/>
    <property type="match status" value="1"/>
</dbReference>
<keyword evidence="2" id="KW-0472">Membrane</keyword>
<evidence type="ECO:0000313" key="4">
    <source>
        <dbReference type="Proteomes" id="UP000231198"/>
    </source>
</evidence>
<accession>A0A2H0WS33</accession>
<proteinExistence type="predicted"/>
<gene>
    <name evidence="3" type="ORF">COT62_03745</name>
</gene>
<dbReference type="Pfam" id="PF13385">
    <property type="entry name" value="Laminin_G_3"/>
    <property type="match status" value="1"/>
</dbReference>
<dbReference type="Gene3D" id="2.60.120.200">
    <property type="match status" value="1"/>
</dbReference>
<dbReference type="EMBL" id="PEZG01000081">
    <property type="protein sequence ID" value="PIS15425.1"/>
    <property type="molecule type" value="Genomic_DNA"/>
</dbReference>
<sequence>MKHTYSRKQRTVIFYAFIICALFMVSFFIQILEKKIAKTASSTPRFQRQLFGPYAYSGKIPGANMTASLGVKEENAVIHIERDGGSIQFNLPLKNATLHSKDGIITYSIPEHTLDIRYQLTQKGVKEEIILNKIPNSSQLKSNLELQDLILKITPDGIPVFYNAKGEYQFHFERPFIKDAKGNISYGVKYKFAPIADNTRSPVAQPTPDSNYQNMLFKKAEEKVESGIHYSQRLLGSSKELVGAGSKQETYALFVEIDSSWLYDKKRTLPITIDPTVVYDTSSEFAAGTLNRLTDIGSGTAPMLQTYYQELPATLGTVGLWHMNEGAGTTAVDSSGNGNAGTLGTGSSAPTWQTATNSRLGASSLSFDGNDYVNIGSSINLANSSFTLEAWAKRGATGAYHGIIGQGVATTNNGLQFGFRSTDVFFCGFYANDLDTTTTYTDADWHHWVCSYDSNTKQKILYRDGI</sequence>
<evidence type="ECO:0000256" key="1">
    <source>
        <dbReference type="SAM" id="MobiDB-lite"/>
    </source>
</evidence>
<dbReference type="InterPro" id="IPR013320">
    <property type="entry name" value="ConA-like_dom_sf"/>
</dbReference>
<evidence type="ECO:0000313" key="3">
    <source>
        <dbReference type="EMBL" id="PIS15425.1"/>
    </source>
</evidence>
<organism evidence="3 4">
    <name type="scientific">Candidatus Roizmanbacteria bacterium CG09_land_8_20_14_0_10_41_9</name>
    <dbReference type="NCBI Taxonomy" id="1974850"/>
    <lineage>
        <taxon>Bacteria</taxon>
        <taxon>Candidatus Roizmaniibacteriota</taxon>
    </lineage>
</organism>
<dbReference type="Proteomes" id="UP000231198">
    <property type="component" value="Unassembled WGS sequence"/>
</dbReference>
<name>A0A2H0WS33_9BACT</name>
<dbReference type="AlphaFoldDB" id="A0A2H0WS33"/>
<keyword evidence="2" id="KW-0812">Transmembrane</keyword>
<comment type="caution">
    <text evidence="3">The sequence shown here is derived from an EMBL/GenBank/DDBJ whole genome shotgun (WGS) entry which is preliminary data.</text>
</comment>
<feature type="non-terminal residue" evidence="3">
    <location>
        <position position="466"/>
    </location>
</feature>
<protein>
    <recommendedName>
        <fullName evidence="5">LamG domain-containing protein</fullName>
    </recommendedName>
</protein>